<organism evidence="2 3">
    <name type="scientific">Datura stramonium</name>
    <name type="common">Jimsonweed</name>
    <name type="synonym">Common thornapple</name>
    <dbReference type="NCBI Taxonomy" id="4076"/>
    <lineage>
        <taxon>Eukaryota</taxon>
        <taxon>Viridiplantae</taxon>
        <taxon>Streptophyta</taxon>
        <taxon>Embryophyta</taxon>
        <taxon>Tracheophyta</taxon>
        <taxon>Spermatophyta</taxon>
        <taxon>Magnoliopsida</taxon>
        <taxon>eudicotyledons</taxon>
        <taxon>Gunneridae</taxon>
        <taxon>Pentapetalae</taxon>
        <taxon>asterids</taxon>
        <taxon>lamiids</taxon>
        <taxon>Solanales</taxon>
        <taxon>Solanaceae</taxon>
        <taxon>Solanoideae</taxon>
        <taxon>Datureae</taxon>
        <taxon>Datura</taxon>
    </lineage>
</organism>
<sequence length="52" mass="5648">TINVFLPQGDAKIPITDIPIGAYLSLDSSDFSQPIHSDPQPNFPHNNSDDTP</sequence>
<evidence type="ECO:0000313" key="3">
    <source>
        <dbReference type="Proteomes" id="UP000823775"/>
    </source>
</evidence>
<reference evidence="2 3" key="1">
    <citation type="journal article" date="2021" name="BMC Genomics">
        <title>Datura genome reveals duplications of psychoactive alkaloid biosynthetic genes and high mutation rate following tissue culture.</title>
        <authorList>
            <person name="Rajewski A."/>
            <person name="Carter-House D."/>
            <person name="Stajich J."/>
            <person name="Litt A."/>
        </authorList>
    </citation>
    <scope>NUCLEOTIDE SEQUENCE [LARGE SCALE GENOMIC DNA]</scope>
    <source>
        <strain evidence="2">AR-01</strain>
    </source>
</reference>
<feature type="region of interest" description="Disordered" evidence="1">
    <location>
        <begin position="29"/>
        <end position="52"/>
    </location>
</feature>
<dbReference type="EMBL" id="JACEIK010019048">
    <property type="protein sequence ID" value="MCE5166076.1"/>
    <property type="molecule type" value="Genomic_DNA"/>
</dbReference>
<feature type="non-terminal residue" evidence="2">
    <location>
        <position position="52"/>
    </location>
</feature>
<proteinExistence type="predicted"/>
<feature type="non-terminal residue" evidence="2">
    <location>
        <position position="1"/>
    </location>
</feature>
<evidence type="ECO:0000256" key="1">
    <source>
        <dbReference type="SAM" id="MobiDB-lite"/>
    </source>
</evidence>
<keyword evidence="3" id="KW-1185">Reference proteome</keyword>
<dbReference type="Proteomes" id="UP000823775">
    <property type="component" value="Unassembled WGS sequence"/>
</dbReference>
<evidence type="ECO:0000313" key="2">
    <source>
        <dbReference type="EMBL" id="MCE5166076.1"/>
    </source>
</evidence>
<name>A0ABS8Y296_DATST</name>
<comment type="caution">
    <text evidence="2">The sequence shown here is derived from an EMBL/GenBank/DDBJ whole genome shotgun (WGS) entry which is preliminary data.</text>
</comment>
<protein>
    <submittedName>
        <fullName evidence="2">Uncharacterized protein</fullName>
    </submittedName>
</protein>
<accession>A0ABS8Y296</accession>
<gene>
    <name evidence="2" type="ORF">HAX54_014561</name>
</gene>